<feature type="transmembrane region" description="Helical" evidence="1">
    <location>
        <begin position="85"/>
        <end position="108"/>
    </location>
</feature>
<gene>
    <name evidence="2" type="ORF">SAMN05216516_101268</name>
</gene>
<reference evidence="3" key="1">
    <citation type="submission" date="2016-10" db="EMBL/GenBank/DDBJ databases">
        <authorList>
            <person name="Varghese N."/>
            <person name="Submissions S."/>
        </authorList>
    </citation>
    <scope>NUCLEOTIDE SEQUENCE [LARGE SCALE GENOMIC DNA]</scope>
    <source>
        <strain evidence="3">N6PO6</strain>
    </source>
</reference>
<evidence type="ECO:0000256" key="1">
    <source>
        <dbReference type="SAM" id="Phobius"/>
    </source>
</evidence>
<sequence>MGLLLKALLGAGVVLLIGVLSKTRSYYIAGLIPLFPTFALIAHYIVGNERSLEALRSTIIFGMWAILPYFVYLLSLYWLAGVCRLPVALTGAVGCWLVAAWLLIALWVKWHGQA</sequence>
<dbReference type="EMBL" id="FOVC01000001">
    <property type="protein sequence ID" value="SFM91245.1"/>
    <property type="molecule type" value="Genomic_DNA"/>
</dbReference>
<dbReference type="InterPro" id="IPR009707">
    <property type="entry name" value="GlpM/YdgC"/>
</dbReference>
<dbReference type="STRING" id="1367852.SAMN05216516_101268"/>
<evidence type="ECO:0000313" key="3">
    <source>
        <dbReference type="Proteomes" id="UP000242222"/>
    </source>
</evidence>
<keyword evidence="3" id="KW-1185">Reference proteome</keyword>
<accession>A0A1I4UQQ5</accession>
<dbReference type="Pfam" id="PF06942">
    <property type="entry name" value="GlpM"/>
    <property type="match status" value="1"/>
</dbReference>
<dbReference type="RefSeq" id="WP_092874092.1">
    <property type="nucleotide sequence ID" value="NZ_FOVC01000001.1"/>
</dbReference>
<keyword evidence="1" id="KW-0812">Transmembrane</keyword>
<proteinExistence type="predicted"/>
<dbReference type="Proteomes" id="UP000242222">
    <property type="component" value="Unassembled WGS sequence"/>
</dbReference>
<name>A0A1I4UQQ5_9GAMM</name>
<keyword evidence="1" id="KW-1133">Transmembrane helix</keyword>
<feature type="transmembrane region" description="Helical" evidence="1">
    <location>
        <begin position="58"/>
        <end position="79"/>
    </location>
</feature>
<dbReference type="OrthoDB" id="6053681at2"/>
<keyword evidence="1" id="KW-0472">Membrane</keyword>
<dbReference type="AlphaFoldDB" id="A0A1I4UQQ5"/>
<organism evidence="2 3">
    <name type="scientific">Izhakiella capsodis</name>
    <dbReference type="NCBI Taxonomy" id="1367852"/>
    <lineage>
        <taxon>Bacteria</taxon>
        <taxon>Pseudomonadati</taxon>
        <taxon>Pseudomonadota</taxon>
        <taxon>Gammaproteobacteria</taxon>
        <taxon>Enterobacterales</taxon>
        <taxon>Erwiniaceae</taxon>
        <taxon>Izhakiella</taxon>
    </lineage>
</organism>
<feature type="transmembrane region" description="Helical" evidence="1">
    <location>
        <begin position="26"/>
        <end position="46"/>
    </location>
</feature>
<evidence type="ECO:0000313" key="2">
    <source>
        <dbReference type="EMBL" id="SFM91245.1"/>
    </source>
</evidence>
<protein>
    <submittedName>
        <fullName evidence="2">Uncharacterized membrane protein, GlpM family</fullName>
    </submittedName>
</protein>